<feature type="signal peptide" evidence="1">
    <location>
        <begin position="1"/>
        <end position="17"/>
    </location>
</feature>
<dbReference type="EMBL" id="DSLG01000001">
    <property type="protein sequence ID" value="HEA86413.1"/>
    <property type="molecule type" value="Genomic_DNA"/>
</dbReference>
<protein>
    <recommendedName>
        <fullName evidence="5">CBM-cenC domain-containing protein</fullName>
    </recommendedName>
</protein>
<dbReference type="Gene3D" id="2.60.120.260">
    <property type="entry name" value="Galactose-binding domain-like"/>
    <property type="match status" value="1"/>
</dbReference>
<accession>A0A7C3IVU0</accession>
<evidence type="ECO:0000256" key="1">
    <source>
        <dbReference type="SAM" id="SignalP"/>
    </source>
</evidence>
<gene>
    <name evidence="3" type="ORF">ENP62_00725</name>
    <name evidence="2" type="ORF">ENP94_00140</name>
    <name evidence="4" type="ORF">ENS16_06720</name>
</gene>
<feature type="chain" id="PRO_5039870627" description="CBM-cenC domain-containing protein" evidence="1">
    <location>
        <begin position="18"/>
        <end position="231"/>
    </location>
</feature>
<evidence type="ECO:0008006" key="5">
    <source>
        <dbReference type="Google" id="ProtNLM"/>
    </source>
</evidence>
<proteinExistence type="predicted"/>
<dbReference type="AlphaFoldDB" id="A0A7C3IVU0"/>
<sequence>MMRIAVFLLTCFSLSGAVNILPNPSFEIWLDTLGVNMPLGWLTSELTRSGSAVKDTNCNTGVFALRLNGGDTVAFATSVTVVRSGLSYEFSGYADVPGIVSGGFVLQFLTLRGGLIGSPQLVPVYYSNGYRRYSRWVTAPDSAFFLSVSCIALPGGSVYFDDVTVEDTSLAGIHQQENAGFSRRQVRKLAVAGTSRFEPGYRVYDVLGRRVLGPVRNGVYFLIPRPTADGN</sequence>
<organism evidence="4">
    <name type="scientific">candidate division WOR-3 bacterium</name>
    <dbReference type="NCBI Taxonomy" id="2052148"/>
    <lineage>
        <taxon>Bacteria</taxon>
        <taxon>Bacteria division WOR-3</taxon>
    </lineage>
</organism>
<comment type="caution">
    <text evidence="4">The sequence shown here is derived from an EMBL/GenBank/DDBJ whole genome shotgun (WGS) entry which is preliminary data.</text>
</comment>
<dbReference type="EMBL" id="DSKA01000057">
    <property type="protein sequence ID" value="HEE18062.1"/>
    <property type="molecule type" value="Genomic_DNA"/>
</dbReference>
<evidence type="ECO:0000313" key="4">
    <source>
        <dbReference type="EMBL" id="HFJ54361.1"/>
    </source>
</evidence>
<keyword evidence="1" id="KW-0732">Signal</keyword>
<reference evidence="4" key="1">
    <citation type="journal article" date="2020" name="mSystems">
        <title>Genome- and Community-Level Interaction Insights into Carbon Utilization and Element Cycling Functions of Hydrothermarchaeota in Hydrothermal Sediment.</title>
        <authorList>
            <person name="Zhou Z."/>
            <person name="Liu Y."/>
            <person name="Xu W."/>
            <person name="Pan J."/>
            <person name="Luo Z.H."/>
            <person name="Li M."/>
        </authorList>
    </citation>
    <scope>NUCLEOTIDE SEQUENCE [LARGE SCALE GENOMIC DNA]</scope>
    <source>
        <strain evidence="3">SpSt-236</strain>
        <strain evidence="2">SpSt-265</strain>
        <strain evidence="4">SpSt-465</strain>
    </source>
</reference>
<evidence type="ECO:0000313" key="3">
    <source>
        <dbReference type="EMBL" id="HEE18062.1"/>
    </source>
</evidence>
<dbReference type="EMBL" id="DSTU01000008">
    <property type="protein sequence ID" value="HFJ54361.1"/>
    <property type="molecule type" value="Genomic_DNA"/>
</dbReference>
<name>A0A7C3IVU0_UNCW3</name>
<evidence type="ECO:0000313" key="2">
    <source>
        <dbReference type="EMBL" id="HEA86413.1"/>
    </source>
</evidence>